<dbReference type="Pfam" id="PF01590">
    <property type="entry name" value="GAF"/>
    <property type="match status" value="1"/>
</dbReference>
<protein>
    <submittedName>
        <fullName evidence="4">SpoIIE family protein phosphatase</fullName>
    </submittedName>
</protein>
<feature type="domain" description="PPM-type phosphatase" evidence="3">
    <location>
        <begin position="661"/>
        <end position="880"/>
    </location>
</feature>
<name>A0ABS6UZ40_9PSEU</name>
<dbReference type="Pfam" id="PF13185">
    <property type="entry name" value="GAF_2"/>
    <property type="match status" value="1"/>
</dbReference>
<dbReference type="InterPro" id="IPR052016">
    <property type="entry name" value="Bact_Sigma-Reg"/>
</dbReference>
<reference evidence="4 5" key="1">
    <citation type="submission" date="2020-11" db="EMBL/GenBank/DDBJ databases">
        <title>Pseudonocardia abyssalis sp. nov. and Pseudonocardia oceani sp. nov., description and phylogenomic analysis of two novel actinomycetes isolated from the deep Southern Ocean.</title>
        <authorList>
            <person name="Parra J."/>
        </authorList>
    </citation>
    <scope>NUCLEOTIDE SEQUENCE [LARGE SCALE GENOMIC DNA]</scope>
    <source>
        <strain evidence="4 5">KRD-168</strain>
    </source>
</reference>
<comment type="caution">
    <text evidence="4">The sequence shown here is derived from an EMBL/GenBank/DDBJ whole genome shotgun (WGS) entry which is preliminary data.</text>
</comment>
<evidence type="ECO:0000259" key="2">
    <source>
        <dbReference type="SMART" id="SM00065"/>
    </source>
</evidence>
<dbReference type="RefSeq" id="WP_218603669.1">
    <property type="nucleotide sequence ID" value="NZ_JADQDJ010000148.1"/>
</dbReference>
<dbReference type="InterPro" id="IPR003018">
    <property type="entry name" value="GAF"/>
</dbReference>
<dbReference type="SMART" id="SM00065">
    <property type="entry name" value="GAF"/>
    <property type="match status" value="3"/>
</dbReference>
<sequence length="886" mass="91734">MSLDDLGSVALGQGVGAIGAAGAVLYLCRHDGLSLAGSLRMGRSSDGWELIPYDETLPITDALRRRSAVWLPSVLVKQQLYPALAAIGSGFGATASLPLVADDRELGVLGVAFTGEHSFSAAERLFLLALSDQIAGALARIADGITVGPPGARRVCIPLSDPGRLAAVQRLRYSVGNVRAGLDRFARLAAGVCDAPLAHVALVDQDRTVVGGHGEGPLGADQPVEESLCLVTLSEDGPVEIPDATRDGRLSSLPAVTSGAVGAYIGVPISSEGHVIGALCVVDRSPREWPASAVGSLTDVAAAVGHELAMQAALRDQRRAADRAARLRALRDSLIGTETAAAVAEIAVDHLTRLPGVKGAAFVPAPGSGDRDPAPGAMRGLAVDAAYSTPGVQECLQLHLPVHAPDLTEVMARFSALLPDLLVLGAPAVVAWPLPTARPAVIVLALEGGRRIGSSGEDVIGEMAGVLARSLARIELAGQDETVRAEMAFLMEASSQLDLGLDVEQTLARAARIAVPGLAGRCVVHLVDDGTLRPAAVAHVDARAEAEMWTEQQRATHPTAGSTAGFGLAERVLAGGRTEVGTVAGCWVLSVPLRAHGRLLGVVSLAQARPGLGGRPPRIPFVESLVSRIAVAIDNALLYQQRDEAARALARRLLPPSLPQLPDIELAARYHPADTALGIGGDFYDAVPRPDGSLAVVIGDVCGRGPQAAGITAIARHTLRVVLEDGASPSAALSRLNRTLRSSIPGYERLTTAVVISISVDGLHTEVTVCAAGHPLPVLIRAGEPPEEIGTVNPMLGAIGDPPFAETSIRLDAGDTVLIYTDGVTESRGPAGMLETDGLLLGLADSAGLPSGLLLDRISDLLARYRDRDDDDVAMVAVRLRGQPVL</sequence>
<gene>
    <name evidence="4" type="ORF">I4I81_23715</name>
</gene>
<keyword evidence="5" id="KW-1185">Reference proteome</keyword>
<evidence type="ECO:0000313" key="4">
    <source>
        <dbReference type="EMBL" id="MBW0137246.1"/>
    </source>
</evidence>
<dbReference type="InterPro" id="IPR001932">
    <property type="entry name" value="PPM-type_phosphatase-like_dom"/>
</dbReference>
<dbReference type="PANTHER" id="PTHR43156:SF2">
    <property type="entry name" value="STAGE II SPORULATION PROTEIN E"/>
    <property type="match status" value="1"/>
</dbReference>
<dbReference type="PANTHER" id="PTHR43156">
    <property type="entry name" value="STAGE II SPORULATION PROTEIN E-RELATED"/>
    <property type="match status" value="1"/>
</dbReference>
<proteinExistence type="predicted"/>
<feature type="domain" description="GAF" evidence="2">
    <location>
        <begin position="177"/>
        <end position="318"/>
    </location>
</feature>
<evidence type="ECO:0000313" key="5">
    <source>
        <dbReference type="Proteomes" id="UP000694287"/>
    </source>
</evidence>
<feature type="domain" description="GAF" evidence="2">
    <location>
        <begin position="2"/>
        <end position="148"/>
    </location>
</feature>
<feature type="domain" description="GAF" evidence="2">
    <location>
        <begin position="502"/>
        <end position="643"/>
    </location>
</feature>
<dbReference type="EMBL" id="JADQDK010000001">
    <property type="protein sequence ID" value="MBW0137246.1"/>
    <property type="molecule type" value="Genomic_DNA"/>
</dbReference>
<dbReference type="SMART" id="SM00331">
    <property type="entry name" value="PP2C_SIG"/>
    <property type="match status" value="1"/>
</dbReference>
<dbReference type="Pfam" id="PF07228">
    <property type="entry name" value="SpoIIE"/>
    <property type="match status" value="1"/>
</dbReference>
<accession>A0ABS6UZ40</accession>
<dbReference type="Proteomes" id="UP000694287">
    <property type="component" value="Unassembled WGS sequence"/>
</dbReference>
<evidence type="ECO:0000259" key="3">
    <source>
        <dbReference type="SMART" id="SM00331"/>
    </source>
</evidence>
<keyword evidence="1" id="KW-0378">Hydrolase</keyword>
<evidence type="ECO:0000256" key="1">
    <source>
        <dbReference type="ARBA" id="ARBA00022801"/>
    </source>
</evidence>
<organism evidence="4 5">
    <name type="scientific">Pseudonocardia abyssalis</name>
    <dbReference type="NCBI Taxonomy" id="2792008"/>
    <lineage>
        <taxon>Bacteria</taxon>
        <taxon>Bacillati</taxon>
        <taxon>Actinomycetota</taxon>
        <taxon>Actinomycetes</taxon>
        <taxon>Pseudonocardiales</taxon>
        <taxon>Pseudonocardiaceae</taxon>
        <taxon>Pseudonocardia</taxon>
    </lineage>
</organism>